<dbReference type="Proteomes" id="UP000235786">
    <property type="component" value="Unassembled WGS sequence"/>
</dbReference>
<proteinExistence type="inferred from homology"/>
<evidence type="ECO:0000259" key="3">
    <source>
        <dbReference type="SMART" id="SM00829"/>
    </source>
</evidence>
<dbReference type="Gene3D" id="3.40.50.720">
    <property type="entry name" value="NAD(P)-binding Rossmann-like Domain"/>
    <property type="match status" value="1"/>
</dbReference>
<feature type="domain" description="Enoyl reductase (ER)" evidence="3">
    <location>
        <begin position="20"/>
        <end position="350"/>
    </location>
</feature>
<comment type="similarity">
    <text evidence="1">Belongs to the zinc-containing alcohol dehydrogenase family.</text>
</comment>
<organism evidence="4 5">
    <name type="scientific">Hyaloscypha variabilis (strain UAMH 11265 / GT02V1 / F)</name>
    <name type="common">Meliniomyces variabilis</name>
    <dbReference type="NCBI Taxonomy" id="1149755"/>
    <lineage>
        <taxon>Eukaryota</taxon>
        <taxon>Fungi</taxon>
        <taxon>Dikarya</taxon>
        <taxon>Ascomycota</taxon>
        <taxon>Pezizomycotina</taxon>
        <taxon>Leotiomycetes</taxon>
        <taxon>Helotiales</taxon>
        <taxon>Hyaloscyphaceae</taxon>
        <taxon>Hyaloscypha</taxon>
        <taxon>Hyaloscypha variabilis</taxon>
    </lineage>
</organism>
<gene>
    <name evidence="4" type="ORF">L207DRAFT_235353</name>
</gene>
<dbReference type="InterPro" id="IPR011032">
    <property type="entry name" value="GroES-like_sf"/>
</dbReference>
<dbReference type="GO" id="GO:0016651">
    <property type="term" value="F:oxidoreductase activity, acting on NAD(P)H"/>
    <property type="evidence" value="ECO:0007669"/>
    <property type="project" value="InterPro"/>
</dbReference>
<dbReference type="InterPro" id="IPR020843">
    <property type="entry name" value="ER"/>
</dbReference>
<protein>
    <submittedName>
        <fullName evidence="4">GroES-like protein</fullName>
    </submittedName>
</protein>
<evidence type="ECO:0000313" key="5">
    <source>
        <dbReference type="Proteomes" id="UP000235786"/>
    </source>
</evidence>
<dbReference type="SUPFAM" id="SSF50129">
    <property type="entry name" value="GroES-like"/>
    <property type="match status" value="1"/>
</dbReference>
<dbReference type="InterPro" id="IPR047122">
    <property type="entry name" value="Trans-enoyl_RdTase-like"/>
</dbReference>
<dbReference type="AlphaFoldDB" id="A0A2J6QTT7"/>
<name>A0A2J6QTT7_HYAVF</name>
<evidence type="ECO:0000313" key="4">
    <source>
        <dbReference type="EMBL" id="PMD29676.1"/>
    </source>
</evidence>
<dbReference type="PANTHER" id="PTHR45348">
    <property type="entry name" value="HYPOTHETICAL OXIDOREDUCTASE (EUROFUNG)"/>
    <property type="match status" value="1"/>
</dbReference>
<dbReference type="SMART" id="SM00829">
    <property type="entry name" value="PKS_ER"/>
    <property type="match status" value="1"/>
</dbReference>
<dbReference type="STRING" id="1149755.A0A2J6QTT7"/>
<dbReference type="CDD" id="cd08249">
    <property type="entry name" value="enoyl_reductase_like"/>
    <property type="match status" value="1"/>
</dbReference>
<dbReference type="PANTHER" id="PTHR45348:SF2">
    <property type="entry name" value="ZINC-TYPE ALCOHOL DEHYDROGENASE-LIKE PROTEIN C2E1P3.01"/>
    <property type="match status" value="1"/>
</dbReference>
<dbReference type="OrthoDB" id="48317at2759"/>
<dbReference type="InterPro" id="IPR013154">
    <property type="entry name" value="ADH-like_N"/>
</dbReference>
<keyword evidence="5" id="KW-1185">Reference proteome</keyword>
<dbReference type="InterPro" id="IPR013149">
    <property type="entry name" value="ADH-like_C"/>
</dbReference>
<evidence type="ECO:0000256" key="1">
    <source>
        <dbReference type="ARBA" id="ARBA00008072"/>
    </source>
</evidence>
<dbReference type="Pfam" id="PF08240">
    <property type="entry name" value="ADH_N"/>
    <property type="match status" value="1"/>
</dbReference>
<evidence type="ECO:0000256" key="2">
    <source>
        <dbReference type="ARBA" id="ARBA00023002"/>
    </source>
</evidence>
<dbReference type="InterPro" id="IPR036291">
    <property type="entry name" value="NAD(P)-bd_dom_sf"/>
</dbReference>
<dbReference type="SUPFAM" id="SSF51735">
    <property type="entry name" value="NAD(P)-binding Rossmann-fold domains"/>
    <property type="match status" value="1"/>
</dbReference>
<reference evidence="4 5" key="1">
    <citation type="submission" date="2016-04" db="EMBL/GenBank/DDBJ databases">
        <title>A degradative enzymes factory behind the ericoid mycorrhizal symbiosis.</title>
        <authorList>
            <consortium name="DOE Joint Genome Institute"/>
            <person name="Martino E."/>
            <person name="Morin E."/>
            <person name="Grelet G."/>
            <person name="Kuo A."/>
            <person name="Kohler A."/>
            <person name="Daghino S."/>
            <person name="Barry K."/>
            <person name="Choi C."/>
            <person name="Cichocki N."/>
            <person name="Clum A."/>
            <person name="Copeland A."/>
            <person name="Hainaut M."/>
            <person name="Haridas S."/>
            <person name="Labutti K."/>
            <person name="Lindquist E."/>
            <person name="Lipzen A."/>
            <person name="Khouja H.-R."/>
            <person name="Murat C."/>
            <person name="Ohm R."/>
            <person name="Olson A."/>
            <person name="Spatafora J."/>
            <person name="Veneault-Fourrey C."/>
            <person name="Henrissat B."/>
            <person name="Grigoriev I."/>
            <person name="Martin F."/>
            <person name="Perotto S."/>
        </authorList>
    </citation>
    <scope>NUCLEOTIDE SEQUENCE [LARGE SCALE GENOMIC DNA]</scope>
    <source>
        <strain evidence="4 5">F</strain>
    </source>
</reference>
<dbReference type="Gene3D" id="3.90.180.10">
    <property type="entry name" value="Medium-chain alcohol dehydrogenases, catalytic domain"/>
    <property type="match status" value="1"/>
</dbReference>
<sequence>MISLPKEMKAVAFYTKGEPGLHTIPLPPLRPTHMLVKIHSVAVNPTDWKCALYGPPANPFCIVGCDYAGTVVEIGSEVTKPFKVGDRVYGCAHGSNQDEAYDGVFAEYAMVKGDLTMHAPPNVEFEDLCTIPLCAITAGQGLFQPGKGLGLSLPSEGKGKGEWLLIYGGSTTSGCLGIQFAKLAGYKVIVTCSPKNNELVKSRGADEVFDYNDPEWPAKVRKLTDDKLKNVWDTIYEAEKCCEALSSEDEGCHFASCLWTSEPFPRPGVKESNTLMYTMFGETFNKYDKEYPASKEDWEWSKMWMDFTEKLVAEGKIKPHPKRLENGGLEGILKGIQELKAEKVRGEKLVYQISENI</sequence>
<accession>A0A2J6QTT7</accession>
<dbReference type="Pfam" id="PF00107">
    <property type="entry name" value="ADH_zinc_N"/>
    <property type="match status" value="1"/>
</dbReference>
<dbReference type="EMBL" id="KZ613972">
    <property type="protein sequence ID" value="PMD29676.1"/>
    <property type="molecule type" value="Genomic_DNA"/>
</dbReference>
<keyword evidence="2" id="KW-0560">Oxidoreductase</keyword>